<dbReference type="InterPro" id="IPR007730">
    <property type="entry name" value="SPOR-like_dom"/>
</dbReference>
<keyword evidence="5" id="KW-0121">Carboxypeptidase</keyword>
<comment type="caution">
    <text evidence="5">The sequence shown here is derived from an EMBL/GenBank/DDBJ whole genome shotgun (WGS) entry which is preliminary data.</text>
</comment>
<dbReference type="PRINTS" id="PR00922">
    <property type="entry name" value="DADACBPTASE3"/>
</dbReference>
<evidence type="ECO:0000256" key="3">
    <source>
        <dbReference type="SAM" id="SignalP"/>
    </source>
</evidence>
<dbReference type="NCBIfam" id="TIGR00666">
    <property type="entry name" value="PBP4"/>
    <property type="match status" value="1"/>
</dbReference>
<gene>
    <name evidence="5" type="ORF">AS592_03825</name>
</gene>
<dbReference type="GO" id="GO:0006508">
    <property type="term" value="P:proteolysis"/>
    <property type="evidence" value="ECO:0007669"/>
    <property type="project" value="InterPro"/>
</dbReference>
<feature type="domain" description="SPOR" evidence="4">
    <location>
        <begin position="483"/>
        <end position="565"/>
    </location>
</feature>
<dbReference type="GO" id="GO:0000270">
    <property type="term" value="P:peptidoglycan metabolic process"/>
    <property type="evidence" value="ECO:0007669"/>
    <property type="project" value="TreeGrafter"/>
</dbReference>
<organism evidence="5 6">
    <name type="scientific">Sulfurovum riftiae</name>
    <dbReference type="NCBI Taxonomy" id="1630136"/>
    <lineage>
        <taxon>Bacteria</taxon>
        <taxon>Pseudomonadati</taxon>
        <taxon>Campylobacterota</taxon>
        <taxon>Epsilonproteobacteria</taxon>
        <taxon>Campylobacterales</taxon>
        <taxon>Sulfurovaceae</taxon>
        <taxon>Sulfurovum</taxon>
    </lineage>
</organism>
<evidence type="ECO:0000259" key="4">
    <source>
        <dbReference type="PROSITE" id="PS51724"/>
    </source>
</evidence>
<dbReference type="OrthoDB" id="5372081at2"/>
<dbReference type="GO" id="GO:0042834">
    <property type="term" value="F:peptidoglycan binding"/>
    <property type="evidence" value="ECO:0007669"/>
    <property type="project" value="InterPro"/>
</dbReference>
<feature type="signal peptide" evidence="3">
    <location>
        <begin position="1"/>
        <end position="22"/>
    </location>
</feature>
<dbReference type="EMBL" id="LNKT01000005">
    <property type="protein sequence ID" value="KYJ87102.1"/>
    <property type="molecule type" value="Genomic_DNA"/>
</dbReference>
<dbReference type="RefSeq" id="WP_067329399.1">
    <property type="nucleotide sequence ID" value="NZ_LNKT01000005.1"/>
</dbReference>
<dbReference type="InterPro" id="IPR012338">
    <property type="entry name" value="Beta-lactam/transpept-like"/>
</dbReference>
<keyword evidence="5" id="KW-0645">Protease</keyword>
<proteinExistence type="inferred from homology"/>
<evidence type="ECO:0000256" key="2">
    <source>
        <dbReference type="ARBA" id="ARBA00022801"/>
    </source>
</evidence>
<dbReference type="Gene3D" id="3.40.710.10">
    <property type="entry name" value="DD-peptidase/beta-lactamase superfamily"/>
    <property type="match status" value="1"/>
</dbReference>
<evidence type="ECO:0000256" key="1">
    <source>
        <dbReference type="ARBA" id="ARBA00006096"/>
    </source>
</evidence>
<dbReference type="PANTHER" id="PTHR30023:SF0">
    <property type="entry name" value="PENICILLIN-SENSITIVE CARBOXYPEPTIDASE A"/>
    <property type="match status" value="1"/>
</dbReference>
<dbReference type="Pfam" id="PF05036">
    <property type="entry name" value="SPOR"/>
    <property type="match status" value="1"/>
</dbReference>
<dbReference type="SUPFAM" id="SSF110997">
    <property type="entry name" value="Sporulation related repeat"/>
    <property type="match status" value="1"/>
</dbReference>
<dbReference type="SUPFAM" id="SSF56601">
    <property type="entry name" value="beta-lactamase/transpeptidase-like"/>
    <property type="match status" value="1"/>
</dbReference>
<dbReference type="GO" id="GO:0004185">
    <property type="term" value="F:serine-type carboxypeptidase activity"/>
    <property type="evidence" value="ECO:0007669"/>
    <property type="project" value="InterPro"/>
</dbReference>
<keyword evidence="2" id="KW-0378">Hydrolase</keyword>
<reference evidence="5 6" key="1">
    <citation type="submission" date="2015-11" db="EMBL/GenBank/DDBJ databases">
        <title>Draft genome of Sulfurovum riftiae 1812E, a member of the Epsilonproteobacteria isolated from the tube of the deep-sea hydrothermal vent tubewom Riftia pachyptila.</title>
        <authorList>
            <person name="Vetriani C."/>
            <person name="Giovannelli D."/>
        </authorList>
    </citation>
    <scope>NUCLEOTIDE SEQUENCE [LARGE SCALE GENOMIC DNA]</scope>
    <source>
        <strain evidence="5 6">1812E</strain>
    </source>
</reference>
<dbReference type="Pfam" id="PF02113">
    <property type="entry name" value="Peptidase_S13"/>
    <property type="match status" value="1"/>
</dbReference>
<dbReference type="PROSITE" id="PS51724">
    <property type="entry name" value="SPOR"/>
    <property type="match status" value="1"/>
</dbReference>
<evidence type="ECO:0000313" key="5">
    <source>
        <dbReference type="EMBL" id="KYJ87102.1"/>
    </source>
</evidence>
<name>A0A151CHT1_9BACT</name>
<keyword evidence="6" id="KW-1185">Reference proteome</keyword>
<dbReference type="InterPro" id="IPR000667">
    <property type="entry name" value="Peptidase_S13"/>
</dbReference>
<feature type="chain" id="PRO_5007578533" evidence="3">
    <location>
        <begin position="23"/>
        <end position="576"/>
    </location>
</feature>
<evidence type="ECO:0000313" key="6">
    <source>
        <dbReference type="Proteomes" id="UP000075359"/>
    </source>
</evidence>
<dbReference type="Gene3D" id="3.30.70.1070">
    <property type="entry name" value="Sporulation related repeat"/>
    <property type="match status" value="1"/>
</dbReference>
<dbReference type="STRING" id="1630136.AS592_03825"/>
<accession>A0A151CHT1</accession>
<dbReference type="Gene3D" id="3.50.80.20">
    <property type="entry name" value="D-Ala-D-Ala carboxypeptidase C, peptidase S13"/>
    <property type="match status" value="1"/>
</dbReference>
<protein>
    <submittedName>
        <fullName evidence="5">D-alanyl-D-alanine carboxypeptidase</fullName>
    </submittedName>
</protein>
<sequence length="576" mass="63885">MKRFIILYSLLISLAAAMPAGLQQIIAKSGIPKKDISIYIKEAGKSNRVVASLNADTVRTPASVIKVLTTYAAVLKLGFDYRWPTKFYTTGKLKGGVLNGDLLVKGFGDPTLSDKDLKSIVAQIKAKGIRKITGNIVIDRTYFKVGTKDNSGFDQHTYSPYNAMPDAMMFNERVSTICITPKQNSVSKQVPDASYRVVNNLKLVNKPCRGRYSWPSFKVDKSQDTPTVLLKGPISRKCGTRKLCQVITKPYKTFYYALKDALKQEGIAVNGGFRLNRIPKNAKELFTHYSRPLEKIIAKTAKKSNNLYARQILLLLGAKMYGAPSTLQKGRQAVEYILKSRGALNGGKLYIDNGCGLSRTSKLSAKLLARMYDHAYSKYGQRWMKTLSIAGVDGTIRKRFRGTVVRNRAWMKTGTLKRVKNIGGYVKSRKGRVYTVVILVNSKAGNWKASQLQNNIIRWLVNYKGRGVAVKPSSKSTQAKKISAATAKHTVQGTEADYYIQAGSFAQAPTKAYLSKMRALGFSYTVKNEGNHKVLIGPYRSETAARNALKKVRSSLNQGAFLTQNSAVEKRGTLLY</sequence>
<dbReference type="PANTHER" id="PTHR30023">
    <property type="entry name" value="D-ALANYL-D-ALANINE CARBOXYPEPTIDASE"/>
    <property type="match status" value="1"/>
</dbReference>
<dbReference type="InterPro" id="IPR036680">
    <property type="entry name" value="SPOR-like_sf"/>
</dbReference>
<dbReference type="AlphaFoldDB" id="A0A151CHT1"/>
<keyword evidence="3" id="KW-0732">Signal</keyword>
<dbReference type="Proteomes" id="UP000075359">
    <property type="component" value="Unassembled WGS sequence"/>
</dbReference>
<comment type="similarity">
    <text evidence="1">Belongs to the peptidase S13 family.</text>
</comment>